<evidence type="ECO:0000313" key="2">
    <source>
        <dbReference type="Proteomes" id="UP001140949"/>
    </source>
</evidence>
<keyword evidence="2" id="KW-1185">Reference proteome</keyword>
<accession>A0AAX6FMU6</accession>
<gene>
    <name evidence="1" type="ORF">M6B38_410620</name>
</gene>
<evidence type="ECO:0000313" key="1">
    <source>
        <dbReference type="EMBL" id="KAJ6817672.1"/>
    </source>
</evidence>
<dbReference type="EMBL" id="JANAVB010027706">
    <property type="protein sequence ID" value="KAJ6817672.1"/>
    <property type="molecule type" value="Genomic_DNA"/>
</dbReference>
<comment type="caution">
    <text evidence="1">The sequence shown here is derived from an EMBL/GenBank/DDBJ whole genome shotgun (WGS) entry which is preliminary data.</text>
</comment>
<reference evidence="1" key="2">
    <citation type="submission" date="2023-04" db="EMBL/GenBank/DDBJ databases">
        <authorList>
            <person name="Bruccoleri R.E."/>
            <person name="Oakeley E.J."/>
            <person name="Faust A.-M."/>
            <person name="Dessus-Babus S."/>
            <person name="Altorfer M."/>
            <person name="Burckhardt D."/>
            <person name="Oertli M."/>
            <person name="Naumann U."/>
            <person name="Petersen F."/>
            <person name="Wong J."/>
        </authorList>
    </citation>
    <scope>NUCLEOTIDE SEQUENCE</scope>
    <source>
        <strain evidence="1">GSM-AAB239-AS_SAM_17_03QT</strain>
        <tissue evidence="1">Leaf</tissue>
    </source>
</reference>
<dbReference type="Proteomes" id="UP001140949">
    <property type="component" value="Unassembled WGS sequence"/>
</dbReference>
<organism evidence="1 2">
    <name type="scientific">Iris pallida</name>
    <name type="common">Sweet iris</name>
    <dbReference type="NCBI Taxonomy" id="29817"/>
    <lineage>
        <taxon>Eukaryota</taxon>
        <taxon>Viridiplantae</taxon>
        <taxon>Streptophyta</taxon>
        <taxon>Embryophyta</taxon>
        <taxon>Tracheophyta</taxon>
        <taxon>Spermatophyta</taxon>
        <taxon>Magnoliopsida</taxon>
        <taxon>Liliopsida</taxon>
        <taxon>Asparagales</taxon>
        <taxon>Iridaceae</taxon>
        <taxon>Iridoideae</taxon>
        <taxon>Irideae</taxon>
        <taxon>Iris</taxon>
    </lineage>
</organism>
<reference evidence="1" key="1">
    <citation type="journal article" date="2023" name="GigaByte">
        <title>Genome assembly of the bearded iris, Iris pallida Lam.</title>
        <authorList>
            <person name="Bruccoleri R.E."/>
            <person name="Oakeley E.J."/>
            <person name="Faust A.M.E."/>
            <person name="Altorfer M."/>
            <person name="Dessus-Babus S."/>
            <person name="Burckhardt D."/>
            <person name="Oertli M."/>
            <person name="Naumann U."/>
            <person name="Petersen F."/>
            <person name="Wong J."/>
        </authorList>
    </citation>
    <scope>NUCLEOTIDE SEQUENCE</scope>
    <source>
        <strain evidence="1">GSM-AAB239-AS_SAM_17_03QT</strain>
    </source>
</reference>
<protein>
    <submittedName>
        <fullName evidence="1">Uncharacterized protein</fullName>
    </submittedName>
</protein>
<dbReference type="AlphaFoldDB" id="A0AAX6FMU6"/>
<name>A0AAX6FMU6_IRIPA</name>
<sequence>MLLSLQPTAPLFFKLLLPNSPFFHTTTAEQKSYSTSSSTSLLTLGHKTLTPQHLTPSSTIAHTFPWLENPKFIFPWPQIYPYSSNPSWK</sequence>
<proteinExistence type="predicted"/>